<accession>A0A5R8QA93</accession>
<keyword evidence="2" id="KW-1185">Reference proteome</keyword>
<name>A0A5R8QA93_9FIRM</name>
<organism evidence="1 2">
    <name type="scientific">Culicoidibacter larvae</name>
    <dbReference type="NCBI Taxonomy" id="2579976"/>
    <lineage>
        <taxon>Bacteria</taxon>
        <taxon>Bacillati</taxon>
        <taxon>Bacillota</taxon>
        <taxon>Culicoidibacteria</taxon>
        <taxon>Culicoidibacterales</taxon>
        <taxon>Culicoidibacteraceae</taxon>
        <taxon>Culicoidibacter</taxon>
    </lineage>
</organism>
<comment type="caution">
    <text evidence="1">The sequence shown here is derived from an EMBL/GenBank/DDBJ whole genome shotgun (WGS) entry which is preliminary data.</text>
</comment>
<dbReference type="SUPFAM" id="SSF160424">
    <property type="entry name" value="BH3703-like"/>
    <property type="match status" value="1"/>
</dbReference>
<dbReference type="OrthoDB" id="1633905at2"/>
<dbReference type="AlphaFoldDB" id="A0A5R8QA93"/>
<dbReference type="Proteomes" id="UP000306912">
    <property type="component" value="Unassembled WGS sequence"/>
</dbReference>
<reference evidence="1 2" key="1">
    <citation type="submission" date="2019-05" db="EMBL/GenBank/DDBJ databases">
        <title>Culicoidintestinum kansasii gen. nov., sp. nov. from the gastrointestinal tract of the biting midge, Culicoides sonorensis.</title>
        <authorList>
            <person name="Neupane S."/>
            <person name="Ghosh A."/>
            <person name="Gunther S."/>
            <person name="Martin K."/>
            <person name="Zurek L."/>
        </authorList>
    </citation>
    <scope>NUCLEOTIDE SEQUENCE [LARGE SCALE GENOMIC DNA]</scope>
    <source>
        <strain evidence="1 2">CS-1</strain>
    </source>
</reference>
<dbReference type="RefSeq" id="WP_138191631.1">
    <property type="nucleotide sequence ID" value="NZ_VBWP01000008.1"/>
</dbReference>
<evidence type="ECO:0000313" key="2">
    <source>
        <dbReference type="Proteomes" id="UP000306912"/>
    </source>
</evidence>
<gene>
    <name evidence="1" type="ORF">FEZ08_09205</name>
</gene>
<dbReference type="EMBL" id="VBWP01000008">
    <property type="protein sequence ID" value="TLG72555.1"/>
    <property type="molecule type" value="Genomic_DNA"/>
</dbReference>
<proteinExistence type="predicted"/>
<evidence type="ECO:0000313" key="1">
    <source>
        <dbReference type="EMBL" id="TLG72555.1"/>
    </source>
</evidence>
<dbReference type="Pfam" id="PF04634">
    <property type="entry name" value="YezG-like"/>
    <property type="match status" value="1"/>
</dbReference>
<sequence>MEEELLEVYRELATTLDALLPVAWNRIYLYAEVEGERGSIDLSVLNKNSELIALVDYPEWLEQEHDQHEWSDLPLYVQELQTIFERYQELEFTSFFFCLGSRGELGIEFGYQSFSDDYQLFRERMGSFIDKYAEEV</sequence>
<protein>
    <submittedName>
        <fullName evidence="1">DUF600 family protein</fullName>
    </submittedName>
</protein>
<dbReference type="InterPro" id="IPR036170">
    <property type="entry name" value="YezG-like_sf"/>
</dbReference>
<dbReference type="Gene3D" id="3.30.500.20">
    <property type="entry name" value="BH3703-like domains"/>
    <property type="match status" value="1"/>
</dbReference>
<dbReference type="InParanoid" id="A0A5R8QA93"/>
<dbReference type="InterPro" id="IPR006728">
    <property type="entry name" value="YezG-like"/>
</dbReference>